<feature type="compositionally biased region" description="Polar residues" evidence="1">
    <location>
        <begin position="1"/>
        <end position="21"/>
    </location>
</feature>
<dbReference type="AlphaFoldDB" id="D2A4F2"/>
<dbReference type="HOGENOM" id="CLU_1663055_0_0_1"/>
<evidence type="ECO:0000256" key="1">
    <source>
        <dbReference type="SAM" id="MobiDB-lite"/>
    </source>
</evidence>
<evidence type="ECO:0000313" key="3">
    <source>
        <dbReference type="Proteomes" id="UP000007266"/>
    </source>
</evidence>
<dbReference type="InParanoid" id="D2A4F2"/>
<protein>
    <submittedName>
        <fullName evidence="2">Uncharacterized protein</fullName>
    </submittedName>
</protein>
<reference evidence="2 3" key="1">
    <citation type="journal article" date="2008" name="Nature">
        <title>The genome of the model beetle and pest Tribolium castaneum.</title>
        <authorList>
            <consortium name="Tribolium Genome Sequencing Consortium"/>
            <person name="Richards S."/>
            <person name="Gibbs R.A."/>
            <person name="Weinstock G.M."/>
            <person name="Brown S.J."/>
            <person name="Denell R."/>
            <person name="Beeman R.W."/>
            <person name="Gibbs R."/>
            <person name="Beeman R.W."/>
            <person name="Brown S.J."/>
            <person name="Bucher G."/>
            <person name="Friedrich M."/>
            <person name="Grimmelikhuijzen C.J."/>
            <person name="Klingler M."/>
            <person name="Lorenzen M."/>
            <person name="Richards S."/>
            <person name="Roth S."/>
            <person name="Schroder R."/>
            <person name="Tautz D."/>
            <person name="Zdobnov E.M."/>
            <person name="Muzny D."/>
            <person name="Gibbs R.A."/>
            <person name="Weinstock G.M."/>
            <person name="Attaway T."/>
            <person name="Bell S."/>
            <person name="Buhay C.J."/>
            <person name="Chandrabose M.N."/>
            <person name="Chavez D."/>
            <person name="Clerk-Blankenburg K.P."/>
            <person name="Cree A."/>
            <person name="Dao M."/>
            <person name="Davis C."/>
            <person name="Chacko J."/>
            <person name="Dinh H."/>
            <person name="Dugan-Rocha S."/>
            <person name="Fowler G."/>
            <person name="Garner T.T."/>
            <person name="Garnes J."/>
            <person name="Gnirke A."/>
            <person name="Hawes A."/>
            <person name="Hernandez J."/>
            <person name="Hines S."/>
            <person name="Holder M."/>
            <person name="Hume J."/>
            <person name="Jhangiani S.N."/>
            <person name="Joshi V."/>
            <person name="Khan Z.M."/>
            <person name="Jackson L."/>
            <person name="Kovar C."/>
            <person name="Kowis A."/>
            <person name="Lee S."/>
            <person name="Lewis L.R."/>
            <person name="Margolis J."/>
            <person name="Morgan M."/>
            <person name="Nazareth L.V."/>
            <person name="Nguyen N."/>
            <person name="Okwuonu G."/>
            <person name="Parker D."/>
            <person name="Richards S."/>
            <person name="Ruiz S.J."/>
            <person name="Santibanez J."/>
            <person name="Savard J."/>
            <person name="Scherer S.E."/>
            <person name="Schneider B."/>
            <person name="Sodergren E."/>
            <person name="Tautz D."/>
            <person name="Vattahil S."/>
            <person name="Villasana D."/>
            <person name="White C.S."/>
            <person name="Wright R."/>
            <person name="Park Y."/>
            <person name="Beeman R.W."/>
            <person name="Lord J."/>
            <person name="Oppert B."/>
            <person name="Lorenzen M."/>
            <person name="Brown S."/>
            <person name="Wang L."/>
            <person name="Savard J."/>
            <person name="Tautz D."/>
            <person name="Richards S."/>
            <person name="Weinstock G."/>
            <person name="Gibbs R.A."/>
            <person name="Liu Y."/>
            <person name="Worley K."/>
            <person name="Weinstock G."/>
            <person name="Elsik C.G."/>
            <person name="Reese J.T."/>
            <person name="Elhaik E."/>
            <person name="Landan G."/>
            <person name="Graur D."/>
            <person name="Arensburger P."/>
            <person name="Atkinson P."/>
            <person name="Beeman R.W."/>
            <person name="Beidler J."/>
            <person name="Brown S.J."/>
            <person name="Demuth J.P."/>
            <person name="Drury D.W."/>
            <person name="Du Y.Z."/>
            <person name="Fujiwara H."/>
            <person name="Lorenzen M."/>
            <person name="Maselli V."/>
            <person name="Osanai M."/>
            <person name="Park Y."/>
            <person name="Robertson H.M."/>
            <person name="Tu Z."/>
            <person name="Wang J.J."/>
            <person name="Wang S."/>
            <person name="Richards S."/>
            <person name="Song H."/>
            <person name="Zhang L."/>
            <person name="Sodergren E."/>
            <person name="Werner D."/>
            <person name="Stanke M."/>
            <person name="Morgenstern B."/>
            <person name="Solovyev V."/>
            <person name="Kosarev P."/>
            <person name="Brown G."/>
            <person name="Chen H.C."/>
            <person name="Ermolaeva O."/>
            <person name="Hlavina W."/>
            <person name="Kapustin Y."/>
            <person name="Kiryutin B."/>
            <person name="Kitts P."/>
            <person name="Maglott D."/>
            <person name="Pruitt K."/>
            <person name="Sapojnikov V."/>
            <person name="Souvorov A."/>
            <person name="Mackey A.J."/>
            <person name="Waterhouse R.M."/>
            <person name="Wyder S."/>
            <person name="Zdobnov E.M."/>
            <person name="Zdobnov E.M."/>
            <person name="Wyder S."/>
            <person name="Kriventseva E.V."/>
            <person name="Kadowaki T."/>
            <person name="Bork P."/>
            <person name="Aranda M."/>
            <person name="Bao R."/>
            <person name="Beermann A."/>
            <person name="Berns N."/>
            <person name="Bolognesi R."/>
            <person name="Bonneton F."/>
            <person name="Bopp D."/>
            <person name="Brown S.J."/>
            <person name="Bucher G."/>
            <person name="Butts T."/>
            <person name="Chaumot A."/>
            <person name="Denell R.E."/>
            <person name="Ferrier D.E."/>
            <person name="Friedrich M."/>
            <person name="Gordon C.M."/>
            <person name="Jindra M."/>
            <person name="Klingler M."/>
            <person name="Lan Q."/>
            <person name="Lattorff H.M."/>
            <person name="Laudet V."/>
            <person name="von Levetsow C."/>
            <person name="Liu Z."/>
            <person name="Lutz R."/>
            <person name="Lynch J.A."/>
            <person name="da Fonseca R.N."/>
            <person name="Posnien N."/>
            <person name="Reuter R."/>
            <person name="Roth S."/>
            <person name="Savard J."/>
            <person name="Schinko J.B."/>
            <person name="Schmitt C."/>
            <person name="Schoppmeier M."/>
            <person name="Schroder R."/>
            <person name="Shippy T.D."/>
            <person name="Simonnet F."/>
            <person name="Marques-Souza H."/>
            <person name="Tautz D."/>
            <person name="Tomoyasu Y."/>
            <person name="Trauner J."/>
            <person name="Van der Zee M."/>
            <person name="Vervoort M."/>
            <person name="Wittkopp N."/>
            <person name="Wimmer E.A."/>
            <person name="Yang X."/>
            <person name="Jones A.K."/>
            <person name="Sattelle D.B."/>
            <person name="Ebert P.R."/>
            <person name="Nelson D."/>
            <person name="Scott J.G."/>
            <person name="Beeman R.W."/>
            <person name="Muthukrishnan S."/>
            <person name="Kramer K.J."/>
            <person name="Arakane Y."/>
            <person name="Beeman R.W."/>
            <person name="Zhu Q."/>
            <person name="Hogenkamp D."/>
            <person name="Dixit R."/>
            <person name="Oppert B."/>
            <person name="Jiang H."/>
            <person name="Zou Z."/>
            <person name="Marshall J."/>
            <person name="Elpidina E."/>
            <person name="Vinokurov K."/>
            <person name="Oppert C."/>
            <person name="Zou Z."/>
            <person name="Evans J."/>
            <person name="Lu Z."/>
            <person name="Zhao P."/>
            <person name="Sumathipala N."/>
            <person name="Altincicek B."/>
            <person name="Vilcinskas A."/>
            <person name="Williams M."/>
            <person name="Hultmark D."/>
            <person name="Hetru C."/>
            <person name="Jiang H."/>
            <person name="Grimmelikhuijzen C.J."/>
            <person name="Hauser F."/>
            <person name="Cazzamali G."/>
            <person name="Williamson M."/>
            <person name="Park Y."/>
            <person name="Li B."/>
            <person name="Tanaka Y."/>
            <person name="Predel R."/>
            <person name="Neupert S."/>
            <person name="Schachtner J."/>
            <person name="Verleyen P."/>
            <person name="Raible F."/>
            <person name="Bork P."/>
            <person name="Friedrich M."/>
            <person name="Walden K.K."/>
            <person name="Robertson H.M."/>
            <person name="Angeli S."/>
            <person name="Foret S."/>
            <person name="Bucher G."/>
            <person name="Schuetz S."/>
            <person name="Maleszka R."/>
            <person name="Wimmer E.A."/>
            <person name="Beeman R.W."/>
            <person name="Lorenzen M."/>
            <person name="Tomoyasu Y."/>
            <person name="Miller S.C."/>
            <person name="Grossmann D."/>
            <person name="Bucher G."/>
        </authorList>
    </citation>
    <scope>NUCLEOTIDE SEQUENCE [LARGE SCALE GENOMIC DNA]</scope>
    <source>
        <strain evidence="2 3">Georgia GA2</strain>
    </source>
</reference>
<accession>D2A4F2</accession>
<evidence type="ECO:0000313" key="2">
    <source>
        <dbReference type="EMBL" id="EFA04785.1"/>
    </source>
</evidence>
<feature type="compositionally biased region" description="Basic and acidic residues" evidence="1">
    <location>
        <begin position="22"/>
        <end position="61"/>
    </location>
</feature>
<sequence length="159" mass="18794">MFQPQSDHLQKNQPPIGNNTLQDEKYVTQKYDEKQLNKEEEKEENVQKQNSDKDHAMKTAGNNKEKKIWLFVAGEKEHVTEGMIQGYTAKKLDEGTSNIEIKSIPTYFKKENKKCFLVGVPTTYKEVYNEQFWPRGIRYTRFDFRKGKHFLDVIKTNKI</sequence>
<keyword evidence="3" id="KW-1185">Reference proteome</keyword>
<organism evidence="2 3">
    <name type="scientific">Tribolium castaneum</name>
    <name type="common">Red flour beetle</name>
    <dbReference type="NCBI Taxonomy" id="7070"/>
    <lineage>
        <taxon>Eukaryota</taxon>
        <taxon>Metazoa</taxon>
        <taxon>Ecdysozoa</taxon>
        <taxon>Arthropoda</taxon>
        <taxon>Hexapoda</taxon>
        <taxon>Insecta</taxon>
        <taxon>Pterygota</taxon>
        <taxon>Neoptera</taxon>
        <taxon>Endopterygota</taxon>
        <taxon>Coleoptera</taxon>
        <taxon>Polyphaga</taxon>
        <taxon>Cucujiformia</taxon>
        <taxon>Tenebrionidae</taxon>
        <taxon>Tenebrionidae incertae sedis</taxon>
        <taxon>Tribolium</taxon>
    </lineage>
</organism>
<dbReference type="PhylomeDB" id="D2A4F2"/>
<dbReference type="EMBL" id="KQ971349">
    <property type="protein sequence ID" value="EFA04785.1"/>
    <property type="molecule type" value="Genomic_DNA"/>
</dbReference>
<name>D2A4F2_TRICA</name>
<reference evidence="2 3" key="2">
    <citation type="journal article" date="2010" name="Nucleic Acids Res.">
        <title>BeetleBase in 2010: revisions to provide comprehensive genomic information for Tribolium castaneum.</title>
        <authorList>
            <person name="Kim H.S."/>
            <person name="Murphy T."/>
            <person name="Xia J."/>
            <person name="Caragea D."/>
            <person name="Park Y."/>
            <person name="Beeman R.W."/>
            <person name="Lorenzen M.D."/>
            <person name="Butcher S."/>
            <person name="Manak J.R."/>
            <person name="Brown S.J."/>
        </authorList>
    </citation>
    <scope>GENOME REANNOTATION</scope>
    <source>
        <strain evidence="2 3">Georgia GA2</strain>
    </source>
</reference>
<feature type="region of interest" description="Disordered" evidence="1">
    <location>
        <begin position="1"/>
        <end position="61"/>
    </location>
</feature>
<proteinExistence type="predicted"/>
<gene>
    <name evidence="2" type="primary">GLEAN_14834</name>
    <name evidence="2" type="ORF">TcasGA2_TC014834</name>
</gene>
<dbReference type="Proteomes" id="UP000007266">
    <property type="component" value="Linkage group 6"/>
</dbReference>